<feature type="compositionally biased region" description="Polar residues" evidence="1">
    <location>
        <begin position="19"/>
        <end position="30"/>
    </location>
</feature>
<accession>A0A2T4JPW9</accession>
<feature type="region of interest" description="Disordered" evidence="1">
    <location>
        <begin position="1"/>
        <end position="30"/>
    </location>
</feature>
<dbReference type="Proteomes" id="UP000241010">
    <property type="component" value="Unassembled WGS sequence"/>
</dbReference>
<proteinExistence type="predicted"/>
<name>A0A2T4JPW9_9RHOB</name>
<protein>
    <submittedName>
        <fullName evidence="2">Uncharacterized protein</fullName>
    </submittedName>
</protein>
<organism evidence="2 3">
    <name type="scientific">Cereibacter changlensis JA139</name>
    <dbReference type="NCBI Taxonomy" id="1188249"/>
    <lineage>
        <taxon>Bacteria</taxon>
        <taxon>Pseudomonadati</taxon>
        <taxon>Pseudomonadota</taxon>
        <taxon>Alphaproteobacteria</taxon>
        <taxon>Rhodobacterales</taxon>
        <taxon>Paracoccaceae</taxon>
        <taxon>Cereibacter</taxon>
    </lineage>
</organism>
<keyword evidence="3" id="KW-1185">Reference proteome</keyword>
<reference evidence="2 3" key="1">
    <citation type="submission" date="2018-03" db="EMBL/GenBank/DDBJ databases">
        <title>Cereibacter changlensis.</title>
        <authorList>
            <person name="Meyer T.E."/>
            <person name="Miller S."/>
            <person name="Lodha T."/>
            <person name="Gandham S."/>
            <person name="Chintalapati S."/>
            <person name="Chintalapati V.R."/>
        </authorList>
    </citation>
    <scope>NUCLEOTIDE SEQUENCE [LARGE SCALE GENOMIC DNA]</scope>
    <source>
        <strain evidence="2 3">JA139</strain>
    </source>
</reference>
<sequence length="63" mass="6814">MARERKITARKGPTMSAPAAQSSDVSLASTQLPEDHRAQLLMLVRALARDAARADHAAERDSD</sequence>
<evidence type="ECO:0000313" key="2">
    <source>
        <dbReference type="EMBL" id="PTE19970.1"/>
    </source>
</evidence>
<gene>
    <name evidence="2" type="ORF">C5F48_20085</name>
</gene>
<comment type="caution">
    <text evidence="2">The sequence shown here is derived from an EMBL/GenBank/DDBJ whole genome shotgun (WGS) entry which is preliminary data.</text>
</comment>
<evidence type="ECO:0000256" key="1">
    <source>
        <dbReference type="SAM" id="MobiDB-lite"/>
    </source>
</evidence>
<evidence type="ECO:0000313" key="3">
    <source>
        <dbReference type="Proteomes" id="UP000241010"/>
    </source>
</evidence>
<dbReference type="EMBL" id="PZKG01000155">
    <property type="protein sequence ID" value="PTE19970.1"/>
    <property type="molecule type" value="Genomic_DNA"/>
</dbReference>
<dbReference type="AlphaFoldDB" id="A0A2T4JPW9"/>